<dbReference type="Gene3D" id="3.30.2010.10">
    <property type="entry name" value="Metalloproteases ('zincins'), catalytic domain"/>
    <property type="match status" value="1"/>
</dbReference>
<organism evidence="9 10">
    <name type="scientific">Nitrosomonas eutropha</name>
    <dbReference type="NCBI Taxonomy" id="916"/>
    <lineage>
        <taxon>Bacteria</taxon>
        <taxon>Pseudomonadati</taxon>
        <taxon>Pseudomonadota</taxon>
        <taxon>Betaproteobacteria</taxon>
        <taxon>Nitrosomonadales</taxon>
        <taxon>Nitrosomonadaceae</taxon>
        <taxon>Nitrosomonas</taxon>
    </lineage>
</organism>
<accession>A0ABX5M9W3</accession>
<dbReference type="PROSITE" id="PS51257">
    <property type="entry name" value="PROKAR_LIPOPROTEIN"/>
    <property type="match status" value="1"/>
</dbReference>
<evidence type="ECO:0000259" key="8">
    <source>
        <dbReference type="Pfam" id="PF01435"/>
    </source>
</evidence>
<evidence type="ECO:0000256" key="6">
    <source>
        <dbReference type="RuleBase" id="RU003983"/>
    </source>
</evidence>
<keyword evidence="5 6" id="KW-0482">Metalloprotease</keyword>
<name>A0ABX5M9W3_9PROT</name>
<protein>
    <submittedName>
        <fullName evidence="9">Peptidase M48-like protein</fullName>
    </submittedName>
</protein>
<dbReference type="CDD" id="cd07331">
    <property type="entry name" value="M48C_Oma1_like"/>
    <property type="match status" value="1"/>
</dbReference>
<evidence type="ECO:0000256" key="7">
    <source>
        <dbReference type="SAM" id="SignalP"/>
    </source>
</evidence>
<proteinExistence type="inferred from homology"/>
<dbReference type="EMBL" id="QICQ01000002">
    <property type="protein sequence ID" value="PXV84000.1"/>
    <property type="molecule type" value="Genomic_DNA"/>
</dbReference>
<dbReference type="PANTHER" id="PTHR22726">
    <property type="entry name" value="METALLOENDOPEPTIDASE OMA1"/>
    <property type="match status" value="1"/>
</dbReference>
<keyword evidence="2" id="KW-0479">Metal-binding</keyword>
<evidence type="ECO:0000313" key="10">
    <source>
        <dbReference type="Proteomes" id="UP000247780"/>
    </source>
</evidence>
<comment type="similarity">
    <text evidence="6">Belongs to the peptidase M48 family.</text>
</comment>
<dbReference type="InterPro" id="IPR001915">
    <property type="entry name" value="Peptidase_M48"/>
</dbReference>
<keyword evidence="1 6" id="KW-0645">Protease</keyword>
<evidence type="ECO:0000256" key="3">
    <source>
        <dbReference type="ARBA" id="ARBA00022801"/>
    </source>
</evidence>
<evidence type="ECO:0000256" key="5">
    <source>
        <dbReference type="ARBA" id="ARBA00023049"/>
    </source>
</evidence>
<sequence>MSTLMMKLLFAFLWINFLTACATSPTGRTQLVFMPDTEVNSMGLQAFDTLKREKQISHDAVSNRFVSCVASAITREVGGEWEVVVFKDQSLNAFALPGGKIGVHTGLLNLVDNQDQLAVIIGHEVGHVMARHSNERLSQQVGTNLGISLVQAVAAPQSTLGQTAIGLLGIGAQYGIIMPYSRLQESEADMIGLDLMAKAGFNPSESVKLWQKMEQASQDAPIEFLSTHPSHASRIQNLQAYLPKAQQLQKQANIAGKNPHCTK</sequence>
<gene>
    <name evidence="9" type="ORF">C8R14_102119</name>
</gene>
<keyword evidence="3 6" id="KW-0378">Hydrolase</keyword>
<keyword evidence="4 6" id="KW-0862">Zinc</keyword>
<keyword evidence="10" id="KW-1185">Reference proteome</keyword>
<dbReference type="Proteomes" id="UP000247780">
    <property type="component" value="Unassembled WGS sequence"/>
</dbReference>
<evidence type="ECO:0000256" key="2">
    <source>
        <dbReference type="ARBA" id="ARBA00022723"/>
    </source>
</evidence>
<evidence type="ECO:0000313" key="9">
    <source>
        <dbReference type="EMBL" id="PXV84000.1"/>
    </source>
</evidence>
<evidence type="ECO:0000256" key="1">
    <source>
        <dbReference type="ARBA" id="ARBA00022670"/>
    </source>
</evidence>
<dbReference type="RefSeq" id="WP_011633866.1">
    <property type="nucleotide sequence ID" value="NZ_FNYF01000003.1"/>
</dbReference>
<dbReference type="Pfam" id="PF01435">
    <property type="entry name" value="Peptidase_M48"/>
    <property type="match status" value="1"/>
</dbReference>
<feature type="domain" description="Peptidase M48" evidence="8">
    <location>
        <begin position="69"/>
        <end position="240"/>
    </location>
</feature>
<reference evidence="9 10" key="1">
    <citation type="submission" date="2018-04" db="EMBL/GenBank/DDBJ databases">
        <title>Active sludge and wastewater microbial communities from Klosterneuburg, Austria.</title>
        <authorList>
            <person name="Wagner M."/>
        </authorList>
    </citation>
    <scope>NUCLEOTIDE SEQUENCE [LARGE SCALE GENOMIC DNA]</scope>
    <source>
        <strain evidence="9 10">Nm 57</strain>
    </source>
</reference>
<keyword evidence="7" id="KW-0732">Signal</keyword>
<evidence type="ECO:0000256" key="4">
    <source>
        <dbReference type="ARBA" id="ARBA00022833"/>
    </source>
</evidence>
<dbReference type="InterPro" id="IPR051156">
    <property type="entry name" value="Mito/Outer_Membr_Metalloprot"/>
</dbReference>
<feature type="chain" id="PRO_5046051291" evidence="7">
    <location>
        <begin position="23"/>
        <end position="263"/>
    </location>
</feature>
<comment type="caution">
    <text evidence="9">The sequence shown here is derived from an EMBL/GenBank/DDBJ whole genome shotgun (WGS) entry which is preliminary data.</text>
</comment>
<comment type="cofactor">
    <cofactor evidence="6">
        <name>Zn(2+)</name>
        <dbReference type="ChEBI" id="CHEBI:29105"/>
    </cofactor>
    <text evidence="6">Binds 1 zinc ion per subunit.</text>
</comment>
<dbReference type="PANTHER" id="PTHR22726:SF24">
    <property type="entry name" value="M48 FAMILY METALLOPEPTIDASE"/>
    <property type="match status" value="1"/>
</dbReference>
<feature type="signal peptide" evidence="7">
    <location>
        <begin position="1"/>
        <end position="22"/>
    </location>
</feature>